<dbReference type="Gene3D" id="3.90.79.10">
    <property type="entry name" value="Nucleoside Triphosphate Pyrophosphohydrolase"/>
    <property type="match status" value="1"/>
</dbReference>
<dbReference type="PANTHER" id="PTHR43046:SF14">
    <property type="entry name" value="MUTT_NUDIX FAMILY PROTEIN"/>
    <property type="match status" value="1"/>
</dbReference>
<protein>
    <submittedName>
        <fullName evidence="6">NUDIX hydrolase</fullName>
    </submittedName>
</protein>
<dbReference type="Proteomes" id="UP000185696">
    <property type="component" value="Unassembled WGS sequence"/>
</dbReference>
<feature type="domain" description="Nudix hydrolase" evidence="5">
    <location>
        <begin position="1"/>
        <end position="125"/>
    </location>
</feature>
<dbReference type="InterPro" id="IPR020084">
    <property type="entry name" value="NUDIX_hydrolase_CS"/>
</dbReference>
<dbReference type="Pfam" id="PF00293">
    <property type="entry name" value="NUDIX"/>
    <property type="match status" value="1"/>
</dbReference>
<evidence type="ECO:0000259" key="5">
    <source>
        <dbReference type="PROSITE" id="PS51462"/>
    </source>
</evidence>
<gene>
    <name evidence="6" type="ORF">BLA60_13020</name>
</gene>
<dbReference type="PROSITE" id="PS00893">
    <property type="entry name" value="NUDIX_BOX"/>
    <property type="match status" value="1"/>
</dbReference>
<comment type="similarity">
    <text evidence="2 4">Belongs to the Nudix hydrolase family.</text>
</comment>
<comment type="caution">
    <text evidence="6">The sequence shown here is derived from an EMBL/GenBank/DDBJ whole genome shotgun (WGS) entry which is preliminary data.</text>
</comment>
<evidence type="ECO:0000313" key="6">
    <source>
        <dbReference type="EMBL" id="OLF10945.1"/>
    </source>
</evidence>
<evidence type="ECO:0000256" key="3">
    <source>
        <dbReference type="ARBA" id="ARBA00022801"/>
    </source>
</evidence>
<dbReference type="SUPFAM" id="SSF55811">
    <property type="entry name" value="Nudix"/>
    <property type="match status" value="1"/>
</dbReference>
<evidence type="ECO:0000256" key="4">
    <source>
        <dbReference type="RuleBase" id="RU003476"/>
    </source>
</evidence>
<dbReference type="GO" id="GO:0016787">
    <property type="term" value="F:hydrolase activity"/>
    <property type="evidence" value="ECO:0007669"/>
    <property type="project" value="UniProtKB-KW"/>
</dbReference>
<dbReference type="PANTHER" id="PTHR43046">
    <property type="entry name" value="GDP-MANNOSE MANNOSYL HYDROLASE"/>
    <property type="match status" value="1"/>
</dbReference>
<evidence type="ECO:0000256" key="1">
    <source>
        <dbReference type="ARBA" id="ARBA00001946"/>
    </source>
</evidence>
<reference evidence="6 7" key="1">
    <citation type="submission" date="2016-12" db="EMBL/GenBank/DDBJ databases">
        <title>The draft genome sequence of Actinophytocola xinjiangensis.</title>
        <authorList>
            <person name="Wang W."/>
            <person name="Yuan L."/>
        </authorList>
    </citation>
    <scope>NUCLEOTIDE SEQUENCE [LARGE SCALE GENOMIC DNA]</scope>
    <source>
        <strain evidence="6 7">CGMCC 4.4663</strain>
    </source>
</reference>
<comment type="cofactor">
    <cofactor evidence="1">
        <name>Mg(2+)</name>
        <dbReference type="ChEBI" id="CHEBI:18420"/>
    </cofactor>
</comment>
<proteinExistence type="inferred from homology"/>
<evidence type="ECO:0000256" key="2">
    <source>
        <dbReference type="ARBA" id="ARBA00005582"/>
    </source>
</evidence>
<dbReference type="OrthoDB" id="9804442at2"/>
<dbReference type="CDD" id="cd04673">
    <property type="entry name" value="NUDIX_ADPRase"/>
    <property type="match status" value="1"/>
</dbReference>
<accession>A0A7Z0WN95</accession>
<dbReference type="AlphaFoldDB" id="A0A7Z0WN95"/>
<dbReference type="InterPro" id="IPR000086">
    <property type="entry name" value="NUDIX_hydrolase_dom"/>
</dbReference>
<name>A0A7Z0WN95_9PSEU</name>
<dbReference type="PRINTS" id="PR00502">
    <property type="entry name" value="NUDIXFAMILY"/>
</dbReference>
<dbReference type="InterPro" id="IPR020476">
    <property type="entry name" value="Nudix_hydrolase"/>
</dbReference>
<keyword evidence="3 4" id="KW-0378">Hydrolase</keyword>
<dbReference type="InterPro" id="IPR015797">
    <property type="entry name" value="NUDIX_hydrolase-like_dom_sf"/>
</dbReference>
<dbReference type="EMBL" id="MSIF01000005">
    <property type="protein sequence ID" value="OLF10945.1"/>
    <property type="molecule type" value="Genomic_DNA"/>
</dbReference>
<sequence length="134" mass="14490">MIRCVGAVVHDAAGRLLMVRRGTSPGRGLWTLPGGRVESGETDHDALVRELLEETGLRVKPGNLVGRVERAAPAGVYEIFDYAATALSGEPRPGDDAAAVAWIDFDDFHSMERKGQLVEQLAVTLREWNVLPAA</sequence>
<keyword evidence="7" id="KW-1185">Reference proteome</keyword>
<dbReference type="PROSITE" id="PS51462">
    <property type="entry name" value="NUDIX"/>
    <property type="match status" value="1"/>
</dbReference>
<evidence type="ECO:0000313" key="7">
    <source>
        <dbReference type="Proteomes" id="UP000185696"/>
    </source>
</evidence>
<organism evidence="6 7">
    <name type="scientific">Actinophytocola xinjiangensis</name>
    <dbReference type="NCBI Taxonomy" id="485602"/>
    <lineage>
        <taxon>Bacteria</taxon>
        <taxon>Bacillati</taxon>
        <taxon>Actinomycetota</taxon>
        <taxon>Actinomycetes</taxon>
        <taxon>Pseudonocardiales</taxon>
        <taxon>Pseudonocardiaceae</taxon>
    </lineage>
</organism>